<evidence type="ECO:0000313" key="11">
    <source>
        <dbReference type="Proteomes" id="UP001249851"/>
    </source>
</evidence>
<evidence type="ECO:0000256" key="2">
    <source>
        <dbReference type="ARBA" id="ARBA00022692"/>
    </source>
</evidence>
<evidence type="ECO:0000256" key="5">
    <source>
        <dbReference type="ARBA" id="ARBA00023136"/>
    </source>
</evidence>
<evidence type="ECO:0000256" key="3">
    <source>
        <dbReference type="ARBA" id="ARBA00022989"/>
    </source>
</evidence>
<keyword evidence="4" id="KW-0297">G-protein coupled receptor</keyword>
<evidence type="ECO:0000256" key="6">
    <source>
        <dbReference type="ARBA" id="ARBA00023170"/>
    </source>
</evidence>
<dbReference type="GO" id="GO:0005886">
    <property type="term" value="C:plasma membrane"/>
    <property type="evidence" value="ECO:0007669"/>
    <property type="project" value="TreeGrafter"/>
</dbReference>
<feature type="transmembrane region" description="Helical" evidence="8">
    <location>
        <begin position="285"/>
        <end position="308"/>
    </location>
</feature>
<sequence>MIPSQLTKVNGSSLPSNAAPVLKETQPQSLSVEYVVLKTLFFAVIATTGLIGNGLVLATVVRLRKVRAPCDLLVASICTADLGVSIFTASLRVFEVYYGLVIGEVMCFILVPLQDVFTSVSVVTHTVIAVYQYRAVASPFDAKTSEKKVKRYLVVIWITCYLTTGASIMFFLSYDPVKGCHVTFASGTHRMWYQILLVLSFITFPLFIQCAAYVGVICKLRTKNAFQQSHRLPNRISDERLQQSKRLVKILMIMLLAFNLCYLPRGVIMMIKQFAPRASSSVEFGYVNLITLAMFYIKSIINPFILIARSKRFRSNLRVFRRQ</sequence>
<dbReference type="SUPFAM" id="SSF81321">
    <property type="entry name" value="Family A G protein-coupled receptor-like"/>
    <property type="match status" value="1"/>
</dbReference>
<reference evidence="10" key="1">
    <citation type="journal article" date="2023" name="G3 (Bethesda)">
        <title>Whole genome assembly and annotation of the endangered Caribbean coral Acropora cervicornis.</title>
        <authorList>
            <person name="Selwyn J.D."/>
            <person name="Vollmer S.V."/>
        </authorList>
    </citation>
    <scope>NUCLEOTIDE SEQUENCE</scope>
    <source>
        <strain evidence="10">K2</strain>
    </source>
</reference>
<feature type="transmembrane region" description="Helical" evidence="8">
    <location>
        <begin position="192"/>
        <end position="216"/>
    </location>
</feature>
<dbReference type="PRINTS" id="PR00237">
    <property type="entry name" value="GPCRRHODOPSN"/>
</dbReference>
<keyword evidence="5 8" id="KW-0472">Membrane</keyword>
<dbReference type="Gene3D" id="1.20.1070.10">
    <property type="entry name" value="Rhodopsin 7-helix transmembrane proteins"/>
    <property type="match status" value="1"/>
</dbReference>
<comment type="subcellular location">
    <subcellularLocation>
        <location evidence="1">Membrane</location>
        <topology evidence="1">Multi-pass membrane protein</topology>
    </subcellularLocation>
</comment>
<dbReference type="AlphaFoldDB" id="A0AAD9V5N0"/>
<feature type="transmembrane region" description="Helical" evidence="8">
    <location>
        <begin position="40"/>
        <end position="60"/>
    </location>
</feature>
<dbReference type="CDD" id="cd00637">
    <property type="entry name" value="7tm_classA_rhodopsin-like"/>
    <property type="match status" value="1"/>
</dbReference>
<dbReference type="PROSITE" id="PS50262">
    <property type="entry name" value="G_PROTEIN_RECEP_F1_2"/>
    <property type="match status" value="1"/>
</dbReference>
<protein>
    <submittedName>
        <fullName evidence="10">Neuromedin-U receptor 2</fullName>
    </submittedName>
</protein>
<dbReference type="Pfam" id="PF00001">
    <property type="entry name" value="7tm_1"/>
    <property type="match status" value="1"/>
</dbReference>
<dbReference type="InterPro" id="IPR017452">
    <property type="entry name" value="GPCR_Rhodpsn_7TM"/>
</dbReference>
<proteinExistence type="predicted"/>
<feature type="transmembrane region" description="Helical" evidence="8">
    <location>
        <begin position="247"/>
        <end position="265"/>
    </location>
</feature>
<feature type="transmembrane region" description="Helical" evidence="8">
    <location>
        <begin position="152"/>
        <end position="172"/>
    </location>
</feature>
<dbReference type="InterPro" id="IPR000276">
    <property type="entry name" value="GPCR_Rhodpsn"/>
</dbReference>
<keyword evidence="6 10" id="KW-0675">Receptor</keyword>
<evidence type="ECO:0000259" key="9">
    <source>
        <dbReference type="PROSITE" id="PS50262"/>
    </source>
</evidence>
<feature type="transmembrane region" description="Helical" evidence="8">
    <location>
        <begin position="100"/>
        <end position="131"/>
    </location>
</feature>
<keyword evidence="7" id="KW-0807">Transducer</keyword>
<feature type="domain" description="G-protein coupled receptors family 1 profile" evidence="9">
    <location>
        <begin position="52"/>
        <end position="306"/>
    </location>
</feature>
<evidence type="ECO:0000256" key="1">
    <source>
        <dbReference type="ARBA" id="ARBA00004141"/>
    </source>
</evidence>
<evidence type="ECO:0000256" key="7">
    <source>
        <dbReference type="ARBA" id="ARBA00023224"/>
    </source>
</evidence>
<evidence type="ECO:0000313" key="10">
    <source>
        <dbReference type="EMBL" id="KAK2562141.1"/>
    </source>
</evidence>
<gene>
    <name evidence="10" type="ORF">P5673_014904</name>
</gene>
<keyword evidence="3 8" id="KW-1133">Transmembrane helix</keyword>
<dbReference type="GO" id="GO:0004930">
    <property type="term" value="F:G protein-coupled receptor activity"/>
    <property type="evidence" value="ECO:0007669"/>
    <property type="project" value="UniProtKB-KW"/>
</dbReference>
<keyword evidence="2 8" id="KW-0812">Transmembrane</keyword>
<dbReference type="PANTHER" id="PTHR45695">
    <property type="entry name" value="LEUCOKININ RECEPTOR-RELATED"/>
    <property type="match status" value="1"/>
</dbReference>
<organism evidence="10 11">
    <name type="scientific">Acropora cervicornis</name>
    <name type="common">Staghorn coral</name>
    <dbReference type="NCBI Taxonomy" id="6130"/>
    <lineage>
        <taxon>Eukaryota</taxon>
        <taxon>Metazoa</taxon>
        <taxon>Cnidaria</taxon>
        <taxon>Anthozoa</taxon>
        <taxon>Hexacorallia</taxon>
        <taxon>Scleractinia</taxon>
        <taxon>Astrocoeniina</taxon>
        <taxon>Acroporidae</taxon>
        <taxon>Acropora</taxon>
    </lineage>
</organism>
<keyword evidence="11" id="KW-1185">Reference proteome</keyword>
<comment type="caution">
    <text evidence="10">The sequence shown here is derived from an EMBL/GenBank/DDBJ whole genome shotgun (WGS) entry which is preliminary data.</text>
</comment>
<dbReference type="EMBL" id="JARQWQ010000030">
    <property type="protein sequence ID" value="KAK2562141.1"/>
    <property type="molecule type" value="Genomic_DNA"/>
</dbReference>
<reference evidence="10" key="2">
    <citation type="journal article" date="2023" name="Science">
        <title>Genomic signatures of disease resistance in endangered staghorn corals.</title>
        <authorList>
            <person name="Vollmer S.V."/>
            <person name="Selwyn J.D."/>
            <person name="Despard B.A."/>
            <person name="Roesel C.L."/>
        </authorList>
    </citation>
    <scope>NUCLEOTIDE SEQUENCE</scope>
    <source>
        <strain evidence="10">K2</strain>
    </source>
</reference>
<evidence type="ECO:0000256" key="4">
    <source>
        <dbReference type="ARBA" id="ARBA00023040"/>
    </source>
</evidence>
<name>A0AAD9V5N0_ACRCE</name>
<feature type="transmembrane region" description="Helical" evidence="8">
    <location>
        <begin position="72"/>
        <end position="94"/>
    </location>
</feature>
<dbReference type="Proteomes" id="UP001249851">
    <property type="component" value="Unassembled WGS sequence"/>
</dbReference>
<dbReference type="PANTHER" id="PTHR45695:SF9">
    <property type="entry name" value="LEUCOKININ RECEPTOR"/>
    <property type="match status" value="1"/>
</dbReference>
<evidence type="ECO:0000256" key="8">
    <source>
        <dbReference type="SAM" id="Phobius"/>
    </source>
</evidence>
<accession>A0AAD9V5N0</accession>